<keyword evidence="7 13" id="KW-0732">Signal</keyword>
<dbReference type="AlphaFoldDB" id="A0A2A6BD57"/>
<keyword evidence="11" id="KW-0472">Membrane</keyword>
<evidence type="ECO:0000256" key="6">
    <source>
        <dbReference type="ARBA" id="ARBA00022723"/>
    </source>
</evidence>
<keyword evidence="13" id="KW-1003">Cell membrane</keyword>
<evidence type="ECO:0000256" key="10">
    <source>
        <dbReference type="ARBA" id="ARBA00023049"/>
    </source>
</evidence>
<comment type="cofactor">
    <cofactor evidence="13">
        <name>Mn(2+)</name>
        <dbReference type="ChEBI" id="CHEBI:29035"/>
    </cofactor>
    <cofactor evidence="13">
        <name>Co(2+)</name>
        <dbReference type="ChEBI" id="CHEBI:48828"/>
    </cofactor>
    <text evidence="13">Divalent metal cations. Mn(2+) or Co(2+).</text>
</comment>
<keyword evidence="6 13" id="KW-0479">Metal-binding</keyword>
<dbReference type="GO" id="GO:0030178">
    <property type="term" value="P:negative regulation of Wnt signaling pathway"/>
    <property type="evidence" value="ECO:0007669"/>
    <property type="project" value="UniProtKB-UniRule"/>
</dbReference>
<evidence type="ECO:0000313" key="14">
    <source>
        <dbReference type="EnsemblMetazoa" id="PPA15825.1"/>
    </source>
</evidence>
<dbReference type="GO" id="GO:0016020">
    <property type="term" value="C:membrane"/>
    <property type="evidence" value="ECO:0000318"/>
    <property type="project" value="GO_Central"/>
</dbReference>
<evidence type="ECO:0000256" key="3">
    <source>
        <dbReference type="ARBA" id="ARBA00008261"/>
    </source>
</evidence>
<dbReference type="PANTHER" id="PTHR31120:SF6">
    <property type="entry name" value="METALLOPROTEASE TIKI HOMOLOG"/>
    <property type="match status" value="1"/>
</dbReference>
<evidence type="ECO:0000256" key="5">
    <source>
        <dbReference type="ARBA" id="ARBA00022692"/>
    </source>
</evidence>
<dbReference type="GO" id="GO:0004222">
    <property type="term" value="F:metalloendopeptidase activity"/>
    <property type="evidence" value="ECO:0000318"/>
    <property type="project" value="GO_Central"/>
</dbReference>
<dbReference type="Proteomes" id="UP000005239">
    <property type="component" value="Unassembled WGS sequence"/>
</dbReference>
<evidence type="ECO:0000256" key="8">
    <source>
        <dbReference type="ARBA" id="ARBA00022801"/>
    </source>
</evidence>
<dbReference type="Pfam" id="PF01963">
    <property type="entry name" value="TraB_PrgY_gumN"/>
    <property type="match status" value="1"/>
</dbReference>
<comment type="similarity">
    <text evidence="3 13">Belongs to the TIKI family.</text>
</comment>
<reference evidence="14" key="2">
    <citation type="submission" date="2022-06" db="UniProtKB">
        <authorList>
            <consortium name="EnsemblMetazoa"/>
        </authorList>
    </citation>
    <scope>IDENTIFICATION</scope>
    <source>
        <strain evidence="14">PS312</strain>
    </source>
</reference>
<keyword evidence="15" id="KW-1185">Reference proteome</keyword>
<gene>
    <name evidence="14" type="primary">WBGene00105379</name>
</gene>
<evidence type="ECO:0000256" key="9">
    <source>
        <dbReference type="ARBA" id="ARBA00022989"/>
    </source>
</evidence>
<dbReference type="GO" id="GO:0005886">
    <property type="term" value="C:plasma membrane"/>
    <property type="evidence" value="ECO:0007669"/>
    <property type="project" value="UniProtKB-SubCell"/>
</dbReference>
<evidence type="ECO:0000256" key="4">
    <source>
        <dbReference type="ARBA" id="ARBA00022670"/>
    </source>
</evidence>
<evidence type="ECO:0000256" key="13">
    <source>
        <dbReference type="RuleBase" id="RU369069"/>
    </source>
</evidence>
<protein>
    <recommendedName>
        <fullName evidence="13">Metalloprotease TIKI homolog</fullName>
        <ecNumber evidence="13">3.4.-.-</ecNumber>
    </recommendedName>
</protein>
<dbReference type="PANTHER" id="PTHR31120">
    <property type="entry name" value="METALLOPROTEASE TIKI"/>
    <property type="match status" value="1"/>
</dbReference>
<evidence type="ECO:0000313" key="15">
    <source>
        <dbReference type="Proteomes" id="UP000005239"/>
    </source>
</evidence>
<evidence type="ECO:0000256" key="2">
    <source>
        <dbReference type="ARBA" id="ARBA00004479"/>
    </source>
</evidence>
<comment type="function">
    <text evidence="13">Metalloprotease that acts as a negative regulator of the Wnt signaling pathway.</text>
</comment>
<evidence type="ECO:0000256" key="1">
    <source>
        <dbReference type="ARBA" id="ARBA00001941"/>
    </source>
</evidence>
<comment type="cofactor">
    <cofactor evidence="1">
        <name>Co(2+)</name>
        <dbReference type="ChEBI" id="CHEBI:48828"/>
    </cofactor>
</comment>
<dbReference type="GO" id="GO:0046872">
    <property type="term" value="F:metal ion binding"/>
    <property type="evidence" value="ECO:0007669"/>
    <property type="project" value="UniProtKB-UniRule"/>
</dbReference>
<comment type="subcellular location">
    <subcellularLocation>
        <location evidence="13">Cell membrane</location>
        <topology evidence="13">Single-pass type I membrane protein</topology>
    </subcellularLocation>
    <subcellularLocation>
        <location evidence="2">Membrane</location>
        <topology evidence="2">Single-pass type I membrane protein</topology>
    </subcellularLocation>
</comment>
<sequence>DLDTSQLQSNRSTFLWSVDDPFSGARAYLFGTIHVPYTAVWDQISPRVKEAFDRADSVAFEVDLHDEIAMRKLVRCKNLRKRQNVHSYLPNSMYKRLNKVMNSFYDRIYNALAGKNAHSGEEVEAVRIQAQRIHEAITENWDRKRPEWLLLLLYQLCENLNERMGSAPILDLFLAETASASGKTMHSIESVEEVLFAINYTIAYLEKPEKLIAARRKERTLSDIVRDYRCGQVEHTMKSTRDLAIVIDPEMDRKEQLIEDQLKDDILVTRNERMARRIASLMQAKPHSKMFAAVGTGHFFGPRNILDHLNNIGYVVAPVAETDFVRYSHARREHRVNSLWQRQSEEIEETRNDMDVIIELAELPNHSVNRAVTVLTALTVIALM</sequence>
<dbReference type="CDD" id="cd14789">
    <property type="entry name" value="Tiki"/>
    <property type="match status" value="1"/>
</dbReference>
<evidence type="ECO:0000256" key="7">
    <source>
        <dbReference type="ARBA" id="ARBA00022729"/>
    </source>
</evidence>
<organism evidence="14 15">
    <name type="scientific">Pristionchus pacificus</name>
    <name type="common">Parasitic nematode worm</name>
    <dbReference type="NCBI Taxonomy" id="54126"/>
    <lineage>
        <taxon>Eukaryota</taxon>
        <taxon>Metazoa</taxon>
        <taxon>Ecdysozoa</taxon>
        <taxon>Nematoda</taxon>
        <taxon>Chromadorea</taxon>
        <taxon>Rhabditida</taxon>
        <taxon>Rhabditina</taxon>
        <taxon>Diplogasteromorpha</taxon>
        <taxon>Diplogasteroidea</taxon>
        <taxon>Neodiplogasteridae</taxon>
        <taxon>Pristionchus</taxon>
    </lineage>
</organism>
<keyword evidence="5" id="KW-0812">Transmembrane</keyword>
<accession>A0A2A6BD57</accession>
<dbReference type="InterPro" id="IPR040230">
    <property type="entry name" value="TIKI1/2-like"/>
</dbReference>
<keyword evidence="13" id="KW-0879">Wnt signaling pathway</keyword>
<keyword evidence="12" id="KW-0325">Glycoprotein</keyword>
<dbReference type="OrthoDB" id="10040378at2759"/>
<keyword evidence="8 13" id="KW-0378">Hydrolase</keyword>
<keyword evidence="10 13" id="KW-0482">Metalloprotease</keyword>
<dbReference type="GO" id="GO:0016055">
    <property type="term" value="P:Wnt signaling pathway"/>
    <property type="evidence" value="ECO:0007669"/>
    <property type="project" value="UniProtKB-KW"/>
</dbReference>
<name>A0A2A6BD57_PRIPA</name>
<dbReference type="GO" id="GO:0006508">
    <property type="term" value="P:proteolysis"/>
    <property type="evidence" value="ECO:0007669"/>
    <property type="project" value="UniProtKB-KW"/>
</dbReference>
<dbReference type="EC" id="3.4.-.-" evidence="13"/>
<dbReference type="InterPro" id="IPR002816">
    <property type="entry name" value="TraB/PrgY/GumN_fam"/>
</dbReference>
<accession>A0A8R1YJK0</accession>
<reference evidence="15" key="1">
    <citation type="journal article" date="2008" name="Nat. Genet.">
        <title>The Pristionchus pacificus genome provides a unique perspective on nematode lifestyle and parasitism.</title>
        <authorList>
            <person name="Dieterich C."/>
            <person name="Clifton S.W."/>
            <person name="Schuster L.N."/>
            <person name="Chinwalla A."/>
            <person name="Delehaunty K."/>
            <person name="Dinkelacker I."/>
            <person name="Fulton L."/>
            <person name="Fulton R."/>
            <person name="Godfrey J."/>
            <person name="Minx P."/>
            <person name="Mitreva M."/>
            <person name="Roeseler W."/>
            <person name="Tian H."/>
            <person name="Witte H."/>
            <person name="Yang S.P."/>
            <person name="Wilson R.K."/>
            <person name="Sommer R.J."/>
        </authorList>
    </citation>
    <scope>NUCLEOTIDE SEQUENCE [LARGE SCALE GENOMIC DNA]</scope>
    <source>
        <strain evidence="15">PS312</strain>
    </source>
</reference>
<evidence type="ECO:0000256" key="12">
    <source>
        <dbReference type="ARBA" id="ARBA00023180"/>
    </source>
</evidence>
<proteinExistence type="inferred from homology"/>
<keyword evidence="4 13" id="KW-0645">Protease</keyword>
<evidence type="ECO:0000256" key="11">
    <source>
        <dbReference type="ARBA" id="ARBA00023136"/>
    </source>
</evidence>
<keyword evidence="9" id="KW-1133">Transmembrane helix</keyword>
<dbReference type="EnsemblMetazoa" id="PPA15825.1">
    <property type="protein sequence ID" value="PPA15825.1"/>
    <property type="gene ID" value="WBGene00105379"/>
</dbReference>